<keyword evidence="5 9" id="KW-0863">Zinc-finger</keyword>
<dbReference type="InterPro" id="IPR053238">
    <property type="entry name" value="RING-H2_zinc_finger"/>
</dbReference>
<keyword evidence="4" id="KW-0479">Metal-binding</keyword>
<evidence type="ECO:0000256" key="7">
    <source>
        <dbReference type="ARBA" id="ARBA00022833"/>
    </source>
</evidence>
<evidence type="ECO:0000256" key="2">
    <source>
        <dbReference type="ARBA" id="ARBA00004906"/>
    </source>
</evidence>
<evidence type="ECO:0000313" key="12">
    <source>
        <dbReference type="Proteomes" id="UP000028999"/>
    </source>
</evidence>
<reference evidence="11 12" key="1">
    <citation type="journal article" date="2014" name="Science">
        <title>Plant genetics. Early allopolyploid evolution in the post-Neolithic Brassica napus oilseed genome.</title>
        <authorList>
            <person name="Chalhoub B."/>
            <person name="Denoeud F."/>
            <person name="Liu S."/>
            <person name="Parkin I.A."/>
            <person name="Tang H."/>
            <person name="Wang X."/>
            <person name="Chiquet J."/>
            <person name="Belcram H."/>
            <person name="Tong C."/>
            <person name="Samans B."/>
            <person name="Correa M."/>
            <person name="Da Silva C."/>
            <person name="Just J."/>
            <person name="Falentin C."/>
            <person name="Koh C.S."/>
            <person name="Le Clainche I."/>
            <person name="Bernard M."/>
            <person name="Bento P."/>
            <person name="Noel B."/>
            <person name="Labadie K."/>
            <person name="Alberti A."/>
            <person name="Charles M."/>
            <person name="Arnaud D."/>
            <person name="Guo H."/>
            <person name="Daviaud C."/>
            <person name="Alamery S."/>
            <person name="Jabbari K."/>
            <person name="Zhao M."/>
            <person name="Edger P.P."/>
            <person name="Chelaifa H."/>
            <person name="Tack D."/>
            <person name="Lassalle G."/>
            <person name="Mestiri I."/>
            <person name="Schnel N."/>
            <person name="Le Paslier M.C."/>
            <person name="Fan G."/>
            <person name="Renault V."/>
            <person name="Bayer P.E."/>
            <person name="Golicz A.A."/>
            <person name="Manoli S."/>
            <person name="Lee T.H."/>
            <person name="Thi V.H."/>
            <person name="Chalabi S."/>
            <person name="Hu Q."/>
            <person name="Fan C."/>
            <person name="Tollenaere R."/>
            <person name="Lu Y."/>
            <person name="Battail C."/>
            <person name="Shen J."/>
            <person name="Sidebottom C.H."/>
            <person name="Wang X."/>
            <person name="Canaguier A."/>
            <person name="Chauveau A."/>
            <person name="Berard A."/>
            <person name="Deniot G."/>
            <person name="Guan M."/>
            <person name="Liu Z."/>
            <person name="Sun F."/>
            <person name="Lim Y.P."/>
            <person name="Lyons E."/>
            <person name="Town C.D."/>
            <person name="Bancroft I."/>
            <person name="Wang X."/>
            <person name="Meng J."/>
            <person name="Ma J."/>
            <person name="Pires J.C."/>
            <person name="King G.J."/>
            <person name="Brunel D."/>
            <person name="Delourme R."/>
            <person name="Renard M."/>
            <person name="Aury J.M."/>
            <person name="Adams K.L."/>
            <person name="Batley J."/>
            <person name="Snowdon R.J."/>
            <person name="Tost J."/>
            <person name="Edwards D."/>
            <person name="Zhou Y."/>
            <person name="Hua W."/>
            <person name="Sharpe A.G."/>
            <person name="Paterson A.H."/>
            <person name="Guan C."/>
            <person name="Wincker P."/>
        </authorList>
    </citation>
    <scope>NUCLEOTIDE SEQUENCE [LARGE SCALE GENOMIC DNA]</scope>
    <source>
        <strain evidence="12">cv. Darmor-bzh</strain>
    </source>
</reference>
<name>A0A078I7U6_BRANA</name>
<proteinExistence type="inferred from homology"/>
<dbReference type="Gramene" id="CDY46157">
    <property type="protein sequence ID" value="CDY46157"/>
    <property type="gene ID" value="GSBRNA2T00083337001"/>
</dbReference>
<evidence type="ECO:0000256" key="8">
    <source>
        <dbReference type="ARBA" id="ARBA00024209"/>
    </source>
</evidence>
<keyword evidence="12" id="KW-1185">Reference proteome</keyword>
<accession>A0A078I7U6</accession>
<dbReference type="AlphaFoldDB" id="A0A078I7U6"/>
<evidence type="ECO:0000256" key="6">
    <source>
        <dbReference type="ARBA" id="ARBA00022786"/>
    </source>
</evidence>
<evidence type="ECO:0000259" key="10">
    <source>
        <dbReference type="PROSITE" id="PS50089"/>
    </source>
</evidence>
<dbReference type="InterPro" id="IPR013083">
    <property type="entry name" value="Znf_RING/FYVE/PHD"/>
</dbReference>
<evidence type="ECO:0000256" key="9">
    <source>
        <dbReference type="PROSITE-ProRule" id="PRU00175"/>
    </source>
</evidence>
<dbReference type="Proteomes" id="UP000028999">
    <property type="component" value="Unassembled WGS sequence"/>
</dbReference>
<sequence>MLEESGHALCQPPGCAHLFHEDCLVKWLDRHDSCPLCRQATNSLTNNPSKALEELGEA</sequence>
<comment type="similarity">
    <text evidence="8">Belongs to the RING-type zinc finger family. ATL subfamily.</text>
</comment>
<dbReference type="Gene3D" id="3.30.40.10">
    <property type="entry name" value="Zinc/RING finger domain, C3HC4 (zinc finger)"/>
    <property type="match status" value="1"/>
</dbReference>
<protein>
    <recommendedName>
        <fullName evidence="3">RING-type E3 ubiquitin transferase</fullName>
        <ecNumber evidence="3">2.3.2.27</ecNumber>
    </recommendedName>
</protein>
<feature type="domain" description="RING-type" evidence="10">
    <location>
        <begin position="15"/>
        <end position="38"/>
    </location>
</feature>
<evidence type="ECO:0000256" key="1">
    <source>
        <dbReference type="ARBA" id="ARBA00000900"/>
    </source>
</evidence>
<evidence type="ECO:0000256" key="3">
    <source>
        <dbReference type="ARBA" id="ARBA00012483"/>
    </source>
</evidence>
<dbReference type="SUPFAM" id="SSF57850">
    <property type="entry name" value="RING/U-box"/>
    <property type="match status" value="1"/>
</dbReference>
<dbReference type="PROSITE" id="PS50089">
    <property type="entry name" value="ZF_RING_2"/>
    <property type="match status" value="1"/>
</dbReference>
<keyword evidence="6" id="KW-0833">Ubl conjugation pathway</keyword>
<comment type="pathway">
    <text evidence="2">Protein modification; protein ubiquitination.</text>
</comment>
<evidence type="ECO:0000256" key="5">
    <source>
        <dbReference type="ARBA" id="ARBA00022771"/>
    </source>
</evidence>
<organism evidence="11 12">
    <name type="scientific">Brassica napus</name>
    <name type="common">Rape</name>
    <dbReference type="NCBI Taxonomy" id="3708"/>
    <lineage>
        <taxon>Eukaryota</taxon>
        <taxon>Viridiplantae</taxon>
        <taxon>Streptophyta</taxon>
        <taxon>Embryophyta</taxon>
        <taxon>Tracheophyta</taxon>
        <taxon>Spermatophyta</taxon>
        <taxon>Magnoliopsida</taxon>
        <taxon>eudicotyledons</taxon>
        <taxon>Gunneridae</taxon>
        <taxon>Pentapetalae</taxon>
        <taxon>rosids</taxon>
        <taxon>malvids</taxon>
        <taxon>Brassicales</taxon>
        <taxon>Brassicaceae</taxon>
        <taxon>Brassiceae</taxon>
        <taxon>Brassica</taxon>
    </lineage>
</organism>
<dbReference type="PANTHER" id="PTHR14155:SF627">
    <property type="entry name" value="OS06G0192800 PROTEIN"/>
    <property type="match status" value="1"/>
</dbReference>
<dbReference type="EMBL" id="LK032651">
    <property type="protein sequence ID" value="CDY46157.1"/>
    <property type="molecule type" value="Genomic_DNA"/>
</dbReference>
<comment type="catalytic activity">
    <reaction evidence="1">
        <text>S-ubiquitinyl-[E2 ubiquitin-conjugating enzyme]-L-cysteine + [acceptor protein]-L-lysine = [E2 ubiquitin-conjugating enzyme]-L-cysteine + N(6)-ubiquitinyl-[acceptor protein]-L-lysine.</text>
        <dbReference type="EC" id="2.3.2.27"/>
    </reaction>
</comment>
<dbReference type="InterPro" id="IPR001841">
    <property type="entry name" value="Znf_RING"/>
</dbReference>
<dbReference type="Pfam" id="PF13639">
    <property type="entry name" value="zf-RING_2"/>
    <property type="match status" value="1"/>
</dbReference>
<dbReference type="GO" id="GO:0008270">
    <property type="term" value="F:zinc ion binding"/>
    <property type="evidence" value="ECO:0007669"/>
    <property type="project" value="UniProtKB-KW"/>
</dbReference>
<dbReference type="PANTHER" id="PTHR14155">
    <property type="entry name" value="RING FINGER DOMAIN-CONTAINING"/>
    <property type="match status" value="1"/>
</dbReference>
<dbReference type="EC" id="2.3.2.27" evidence="3"/>
<evidence type="ECO:0000256" key="4">
    <source>
        <dbReference type="ARBA" id="ARBA00022723"/>
    </source>
</evidence>
<dbReference type="GO" id="GO:0061630">
    <property type="term" value="F:ubiquitin protein ligase activity"/>
    <property type="evidence" value="ECO:0007669"/>
    <property type="project" value="UniProtKB-EC"/>
</dbReference>
<gene>
    <name evidence="11" type="primary">BnaA04g14450D</name>
    <name evidence="11" type="ORF">GSBRNA2T00083337001</name>
</gene>
<evidence type="ECO:0000313" key="11">
    <source>
        <dbReference type="EMBL" id="CDY46157.1"/>
    </source>
</evidence>
<keyword evidence="7" id="KW-0862">Zinc</keyword>
<dbReference type="PaxDb" id="3708-A0A078I7U6"/>